<dbReference type="Gene3D" id="3.30.540.10">
    <property type="entry name" value="Fructose-1,6-Bisphosphatase, subunit A, domain 1"/>
    <property type="match status" value="1"/>
</dbReference>
<feature type="region of interest" description="Disordered" evidence="7">
    <location>
        <begin position="13"/>
        <end position="66"/>
    </location>
</feature>
<feature type="binding site" evidence="6">
    <location>
        <position position="132"/>
    </location>
    <ligand>
        <name>Mg(2+)</name>
        <dbReference type="ChEBI" id="CHEBI:18420"/>
        <label>1</label>
        <note>catalytic</note>
    </ligand>
</feature>
<dbReference type="AlphaFoldDB" id="C1ECT3"/>
<dbReference type="GeneID" id="8246242"/>
<dbReference type="OrthoDB" id="411145at2759"/>
<proteinExistence type="inferred from homology"/>
<dbReference type="GO" id="GO:0046872">
    <property type="term" value="F:metal ion binding"/>
    <property type="evidence" value="ECO:0007669"/>
    <property type="project" value="UniProtKB-KW"/>
</dbReference>
<evidence type="ECO:0000256" key="2">
    <source>
        <dbReference type="ARBA" id="ARBA00009759"/>
    </source>
</evidence>
<comment type="cofactor">
    <cofactor evidence="1 6">
        <name>Mg(2+)</name>
        <dbReference type="ChEBI" id="CHEBI:18420"/>
    </cofactor>
</comment>
<keyword evidence="3 6" id="KW-0479">Metal-binding</keyword>
<keyword evidence="5 6" id="KW-0460">Magnesium</keyword>
<dbReference type="eggNOG" id="KOG1528">
    <property type="taxonomic scope" value="Eukaryota"/>
</dbReference>
<dbReference type="PANTHER" id="PTHR43200">
    <property type="entry name" value="PHOSPHATASE"/>
    <property type="match status" value="1"/>
</dbReference>
<evidence type="ECO:0000256" key="1">
    <source>
        <dbReference type="ARBA" id="ARBA00001946"/>
    </source>
</evidence>
<evidence type="ECO:0000256" key="5">
    <source>
        <dbReference type="ARBA" id="ARBA00022842"/>
    </source>
</evidence>
<evidence type="ECO:0000313" key="8">
    <source>
        <dbReference type="EMBL" id="ACO65961.1"/>
    </source>
</evidence>
<protein>
    <recommendedName>
        <fullName evidence="10">3'(2'),5'-bisphosphate nucleotidase</fullName>
    </recommendedName>
</protein>
<dbReference type="InParanoid" id="C1ECT3"/>
<evidence type="ECO:0000256" key="7">
    <source>
        <dbReference type="SAM" id="MobiDB-lite"/>
    </source>
</evidence>
<reference evidence="8 9" key="1">
    <citation type="journal article" date="2009" name="Science">
        <title>Green evolution and dynamic adaptations revealed by genomes of the marine picoeukaryotes Micromonas.</title>
        <authorList>
            <person name="Worden A.Z."/>
            <person name="Lee J.H."/>
            <person name="Mock T."/>
            <person name="Rouze P."/>
            <person name="Simmons M.P."/>
            <person name="Aerts A.L."/>
            <person name="Allen A.E."/>
            <person name="Cuvelier M.L."/>
            <person name="Derelle E."/>
            <person name="Everett M.V."/>
            <person name="Foulon E."/>
            <person name="Grimwood J."/>
            <person name="Gundlach H."/>
            <person name="Henrissat B."/>
            <person name="Napoli C."/>
            <person name="McDonald S.M."/>
            <person name="Parker M.S."/>
            <person name="Rombauts S."/>
            <person name="Salamov A."/>
            <person name="Von Dassow P."/>
            <person name="Badger J.H."/>
            <person name="Coutinho P.M."/>
            <person name="Demir E."/>
            <person name="Dubchak I."/>
            <person name="Gentemann C."/>
            <person name="Eikrem W."/>
            <person name="Gready J.E."/>
            <person name="John U."/>
            <person name="Lanier W."/>
            <person name="Lindquist E.A."/>
            <person name="Lucas S."/>
            <person name="Mayer K.F."/>
            <person name="Moreau H."/>
            <person name="Not F."/>
            <person name="Otillar R."/>
            <person name="Panaud O."/>
            <person name="Pangilinan J."/>
            <person name="Paulsen I."/>
            <person name="Piegu B."/>
            <person name="Poliakov A."/>
            <person name="Robbens S."/>
            <person name="Schmutz J."/>
            <person name="Toulza E."/>
            <person name="Wyss T."/>
            <person name="Zelensky A."/>
            <person name="Zhou K."/>
            <person name="Armbrust E.V."/>
            <person name="Bhattacharya D."/>
            <person name="Goodenough U.W."/>
            <person name="Van de Peer Y."/>
            <person name="Grigoriev I.V."/>
        </authorList>
    </citation>
    <scope>NUCLEOTIDE SEQUENCE [LARGE SCALE GENOMIC DNA]</scope>
    <source>
        <strain evidence="9">RCC299 / NOUM17</strain>
    </source>
</reference>
<feature type="compositionally biased region" description="Basic and acidic residues" evidence="7">
    <location>
        <begin position="18"/>
        <end position="28"/>
    </location>
</feature>
<feature type="binding site" evidence="6">
    <location>
        <position position="382"/>
    </location>
    <ligand>
        <name>Mg(2+)</name>
        <dbReference type="ChEBI" id="CHEBI:18420"/>
        <label>1</label>
        <note>catalytic</note>
    </ligand>
</feature>
<dbReference type="Gene3D" id="3.40.190.80">
    <property type="match status" value="1"/>
</dbReference>
<dbReference type="RefSeq" id="XP_002504703.1">
    <property type="nucleotide sequence ID" value="XM_002504657.1"/>
</dbReference>
<accession>C1ECT3</accession>
<comment type="similarity">
    <text evidence="2">Belongs to the inositol monophosphatase superfamily.</text>
</comment>
<keyword evidence="4" id="KW-0378">Hydrolase</keyword>
<dbReference type="STRING" id="296587.C1ECT3"/>
<feature type="binding site" evidence="6">
    <location>
        <position position="215"/>
    </location>
    <ligand>
        <name>Mg(2+)</name>
        <dbReference type="ChEBI" id="CHEBI:18420"/>
        <label>1</label>
        <note>catalytic</note>
    </ligand>
</feature>
<dbReference type="SUPFAM" id="SSF56655">
    <property type="entry name" value="Carbohydrate phosphatase"/>
    <property type="match status" value="1"/>
</dbReference>
<gene>
    <name evidence="8" type="ORF">MICPUN_61532</name>
</gene>
<dbReference type="InterPro" id="IPR020583">
    <property type="entry name" value="Inositol_monoP_metal-BS"/>
</dbReference>
<dbReference type="Pfam" id="PF00459">
    <property type="entry name" value="Inositol_P"/>
    <property type="match status" value="1"/>
</dbReference>
<dbReference type="GO" id="GO:0008441">
    <property type="term" value="F:3'(2'),5'-bisphosphate nucleotidase activity"/>
    <property type="evidence" value="ECO:0007669"/>
    <property type="project" value="TreeGrafter"/>
</dbReference>
<dbReference type="OMA" id="AGIHARC"/>
<keyword evidence="9" id="KW-1185">Reference proteome</keyword>
<evidence type="ECO:0000256" key="6">
    <source>
        <dbReference type="PIRSR" id="PIRSR600760-2"/>
    </source>
</evidence>
<evidence type="ECO:0000256" key="4">
    <source>
        <dbReference type="ARBA" id="ARBA00022801"/>
    </source>
</evidence>
<dbReference type="InterPro" id="IPR000760">
    <property type="entry name" value="Inositol_monophosphatase-like"/>
</dbReference>
<dbReference type="Proteomes" id="UP000002009">
    <property type="component" value="Chromosome 9"/>
</dbReference>
<dbReference type="PANTHER" id="PTHR43200:SF4">
    <property type="entry name" value="PAP-SPECIFIC PHOSPHATASE, MITOCHONDRIAL-RELATED"/>
    <property type="match status" value="1"/>
</dbReference>
<feature type="binding site" evidence="6">
    <location>
        <position position="214"/>
    </location>
    <ligand>
        <name>Mg(2+)</name>
        <dbReference type="ChEBI" id="CHEBI:18420"/>
        <label>1</label>
        <note>catalytic</note>
    </ligand>
</feature>
<dbReference type="PROSITE" id="PS00629">
    <property type="entry name" value="IMP_1"/>
    <property type="match status" value="1"/>
</dbReference>
<dbReference type="GO" id="GO:0000103">
    <property type="term" value="P:sulfate assimilation"/>
    <property type="evidence" value="ECO:0007669"/>
    <property type="project" value="TreeGrafter"/>
</dbReference>
<evidence type="ECO:0000313" key="9">
    <source>
        <dbReference type="Proteomes" id="UP000002009"/>
    </source>
</evidence>
<evidence type="ECO:0008006" key="10">
    <source>
        <dbReference type="Google" id="ProtNLM"/>
    </source>
</evidence>
<name>C1ECT3_MICCC</name>
<organism evidence="8 9">
    <name type="scientific">Micromonas commoda (strain RCC299 / NOUM17 / CCMP2709)</name>
    <name type="common">Picoplanktonic green alga</name>
    <dbReference type="NCBI Taxonomy" id="296587"/>
    <lineage>
        <taxon>Eukaryota</taxon>
        <taxon>Viridiplantae</taxon>
        <taxon>Chlorophyta</taxon>
        <taxon>Mamiellophyceae</taxon>
        <taxon>Mamiellales</taxon>
        <taxon>Mamiellaceae</taxon>
        <taxon>Micromonas</taxon>
    </lineage>
</organism>
<feature type="binding site" evidence="6">
    <location>
        <position position="212"/>
    </location>
    <ligand>
        <name>Mg(2+)</name>
        <dbReference type="ChEBI" id="CHEBI:18420"/>
        <label>1</label>
        <note>catalytic</note>
    </ligand>
</feature>
<dbReference type="EMBL" id="CP001329">
    <property type="protein sequence ID" value="ACO65961.1"/>
    <property type="molecule type" value="Genomic_DNA"/>
</dbReference>
<dbReference type="KEGG" id="mis:MICPUN_61532"/>
<dbReference type="InterPro" id="IPR051090">
    <property type="entry name" value="Inositol_monoP_superfamily"/>
</dbReference>
<evidence type="ECO:0000256" key="3">
    <source>
        <dbReference type="ARBA" id="ARBA00022723"/>
    </source>
</evidence>
<sequence length="451" mass="46290">MAVSTIRVAAARVSPGEWTRRCGRDRGARPTRRPLPAPPRTRASQSSPPASGENLPADAASPEDAFAPDPALAASIDAVTRACDLLLDLGSSCRAHAKPDDTPVTVADLACQALVTQALRQSLGDDVVVIGEEDDAVCIADAATSEAVVEAVARHGGDGATAVEALARRVCVDDESLDALDMRRDAAESTRRRGGKSPVGSVPARPRYFVLDPIDGTKAFIRGVDDPASPQCAVGLARVDPANGAPDLGVLGLPFWRGPPLAPGDGVGVVVAASAGKGCWYKPLFSGEPGGSGWRRARTSTVADVSAATVVTSEGERLENLPIGAALASKTFGGASQTPREVRMGCGSLCKYAAVALDVAQVFVQHPPLDYALKGKRSMVWDHAAGIVCAAEAGATVTDLRGGAVRLGDGEREVRAFEPGGGGILVAAAGIHARCLELYTWGASAGKLGKS</sequence>